<dbReference type="Proteomes" id="UP000256304">
    <property type="component" value="Unassembled WGS sequence"/>
</dbReference>
<feature type="signal peptide" evidence="2">
    <location>
        <begin position="1"/>
        <end position="18"/>
    </location>
</feature>
<dbReference type="GO" id="GO:0035556">
    <property type="term" value="P:intracellular signal transduction"/>
    <property type="evidence" value="ECO:0007669"/>
    <property type="project" value="InterPro"/>
</dbReference>
<dbReference type="Pfam" id="PF12010">
    <property type="entry name" value="DUF3502"/>
    <property type="match status" value="1"/>
</dbReference>
<dbReference type="PANTHER" id="PTHR43649:SF17">
    <property type="entry name" value="ABC TRANSPORTER SOLUTE BINDING PROTEIN-SUGAR TRANSPORT"/>
    <property type="match status" value="1"/>
</dbReference>
<protein>
    <submittedName>
        <fullName evidence="4">Carbohydrate ABC transporter substrate-binding protein (CUT1 family)</fullName>
    </submittedName>
</protein>
<name>A0A3D9SCA7_9BACL</name>
<dbReference type="InterPro" id="IPR006059">
    <property type="entry name" value="SBP"/>
</dbReference>
<dbReference type="Pfam" id="PF01547">
    <property type="entry name" value="SBP_bac_1"/>
    <property type="match status" value="1"/>
</dbReference>
<dbReference type="InterPro" id="IPR001711">
    <property type="entry name" value="PLipase_C_Pinositol-sp_Y"/>
</dbReference>
<dbReference type="PROSITE" id="PS51257">
    <property type="entry name" value="PROKAR_LIPOPROTEIN"/>
    <property type="match status" value="1"/>
</dbReference>
<keyword evidence="5" id="KW-1185">Reference proteome</keyword>
<feature type="region of interest" description="Disordered" evidence="1">
    <location>
        <begin position="26"/>
        <end position="63"/>
    </location>
</feature>
<reference evidence="4 5" key="1">
    <citation type="submission" date="2018-08" db="EMBL/GenBank/DDBJ databases">
        <title>Genomic Encyclopedia of Type Strains, Phase III (KMG-III): the genomes of soil and plant-associated and newly described type strains.</title>
        <authorList>
            <person name="Whitman W."/>
        </authorList>
    </citation>
    <scope>NUCLEOTIDE SEQUENCE [LARGE SCALE GENOMIC DNA]</scope>
    <source>
        <strain evidence="4 5">CGMCC 1.10966</strain>
    </source>
</reference>
<organism evidence="4 5">
    <name type="scientific">Paenibacillus taihuensis</name>
    <dbReference type="NCBI Taxonomy" id="1156355"/>
    <lineage>
        <taxon>Bacteria</taxon>
        <taxon>Bacillati</taxon>
        <taxon>Bacillota</taxon>
        <taxon>Bacilli</taxon>
        <taxon>Bacillales</taxon>
        <taxon>Paenibacillaceae</taxon>
        <taxon>Paenibacillus</taxon>
    </lineage>
</organism>
<comment type="caution">
    <text evidence="4">The sequence shown here is derived from an EMBL/GenBank/DDBJ whole genome shotgun (WGS) entry which is preliminary data.</text>
</comment>
<feature type="chain" id="PRO_5039486154" evidence="2">
    <location>
        <begin position="19"/>
        <end position="529"/>
    </location>
</feature>
<accession>A0A3D9SCA7</accession>
<sequence>MKKMKKAVPLLVASLVSASVVLSGCGDSKEQNASNQKPANDTQQNAAATTNNNAAANSTTENTKPELAPYKLKMVVPAGAVPKDLKLVNDEISKYLQDKINATFELDVIDWGSWQDKVNLKFASSEQFDLLQTMNWDNFGTKIQQGNIIDLTDLIEKDAPDLKNIINPALLEGSKVNGRSYGIPINKELASQAGVMLRKDLVDKYKIDITQIKKVEDLEPIYQMIKDKEPGVVPLYLNKDTSVDWIFNPMNFEDLGDASPGSVVRGANDFKVVSSIESPQVKSELDLARKWFLAGYVNKDAATAADVSGALKAGKAFSYVQQLKPGKDAEDSLASGVQWVQVELTKPIVRTADTTGSMTSISRTSKDPDRAMMFLNLLYTDKYLVNLIAFGIEGKHFVKKSDNIIDFPDGVDANSSGYVLNGAWMFGNQFNDYLWANENPNKWDNFKKFNESAEKASVLGFVFNPEPVKNEIAAFNNAKKEFEPALFSGTVDPNDFLPKYINKLKSIGVDKIIAEKQKQLDEWVKANNK</sequence>
<evidence type="ECO:0000256" key="1">
    <source>
        <dbReference type="SAM" id="MobiDB-lite"/>
    </source>
</evidence>
<evidence type="ECO:0000256" key="2">
    <source>
        <dbReference type="SAM" id="SignalP"/>
    </source>
</evidence>
<dbReference type="SUPFAM" id="SSF53850">
    <property type="entry name" value="Periplasmic binding protein-like II"/>
    <property type="match status" value="1"/>
</dbReference>
<dbReference type="OrthoDB" id="7936627at2"/>
<proteinExistence type="predicted"/>
<dbReference type="PANTHER" id="PTHR43649">
    <property type="entry name" value="ARABINOSE-BINDING PROTEIN-RELATED"/>
    <property type="match status" value="1"/>
</dbReference>
<feature type="compositionally biased region" description="Low complexity" evidence="1">
    <location>
        <begin position="39"/>
        <end position="62"/>
    </location>
</feature>
<dbReference type="RefSeq" id="WP_116188864.1">
    <property type="nucleotide sequence ID" value="NZ_QTTN01000009.1"/>
</dbReference>
<gene>
    <name evidence="4" type="ORF">A8990_10956</name>
</gene>
<evidence type="ECO:0000313" key="4">
    <source>
        <dbReference type="EMBL" id="REE87411.1"/>
    </source>
</evidence>
<dbReference type="InterPro" id="IPR050490">
    <property type="entry name" value="Bact_solute-bd_prot1"/>
</dbReference>
<feature type="domain" description="PI-PLC Y-box" evidence="3">
    <location>
        <begin position="407"/>
        <end position="469"/>
    </location>
</feature>
<dbReference type="GO" id="GO:0006629">
    <property type="term" value="P:lipid metabolic process"/>
    <property type="evidence" value="ECO:0007669"/>
    <property type="project" value="InterPro"/>
</dbReference>
<dbReference type="PROSITE" id="PS50008">
    <property type="entry name" value="PIPLC_Y_DOMAIN"/>
    <property type="match status" value="1"/>
</dbReference>
<dbReference type="AlphaFoldDB" id="A0A3D9SCA7"/>
<evidence type="ECO:0000313" key="5">
    <source>
        <dbReference type="Proteomes" id="UP000256304"/>
    </source>
</evidence>
<dbReference type="InterPro" id="IPR022627">
    <property type="entry name" value="DUF3502"/>
</dbReference>
<dbReference type="GO" id="GO:0004435">
    <property type="term" value="F:phosphatidylinositol-4,5-bisphosphate phospholipase C activity"/>
    <property type="evidence" value="ECO:0007669"/>
    <property type="project" value="InterPro"/>
</dbReference>
<keyword evidence="2" id="KW-0732">Signal</keyword>
<evidence type="ECO:0000259" key="3">
    <source>
        <dbReference type="PROSITE" id="PS50008"/>
    </source>
</evidence>
<dbReference type="EMBL" id="QTTN01000009">
    <property type="protein sequence ID" value="REE87411.1"/>
    <property type="molecule type" value="Genomic_DNA"/>
</dbReference>
<dbReference type="Gene3D" id="3.40.190.10">
    <property type="entry name" value="Periplasmic binding protein-like II"/>
    <property type="match status" value="2"/>
</dbReference>